<dbReference type="Pfam" id="PF00440">
    <property type="entry name" value="TetR_N"/>
    <property type="match status" value="1"/>
</dbReference>
<accession>A0ABU7PHE2</accession>
<sequence>MAADGTRTARGTARDRILDTALTLFYAHGVRAVGVDRIIEESGVAKATFYKHFPAKDKLALAYVEKIDDVCSGQLHGAAEAAGPDPAAQLVGVFDALTGMCHAEGFRGCAFVNAAAEAEPGSPVHALAVRHKRDVRAWMRRLAERAGAADPDQLARTLTLLMDGVLAGGALAPDPLAAQAAKTAARLLVQASVAAAAEAGAPTEAAPAVASEAGAEAAADAAARLVRTR</sequence>
<dbReference type="PROSITE" id="PS50977">
    <property type="entry name" value="HTH_TETR_2"/>
    <property type="match status" value="1"/>
</dbReference>
<dbReference type="SUPFAM" id="SSF48498">
    <property type="entry name" value="Tetracyclin repressor-like, C-terminal domain"/>
    <property type="match status" value="1"/>
</dbReference>
<feature type="DNA-binding region" description="H-T-H motif" evidence="2">
    <location>
        <begin position="34"/>
        <end position="53"/>
    </location>
</feature>
<gene>
    <name evidence="4" type="ORF">V2S66_25120</name>
</gene>
<evidence type="ECO:0000259" key="3">
    <source>
        <dbReference type="PROSITE" id="PS50977"/>
    </source>
</evidence>
<dbReference type="InterPro" id="IPR050109">
    <property type="entry name" value="HTH-type_TetR-like_transc_reg"/>
</dbReference>
<reference evidence="4 5" key="1">
    <citation type="submission" date="2023-12" db="EMBL/GenBank/DDBJ databases">
        <title>Streptomyces sp. V4-01.</title>
        <authorList>
            <person name="Somphong A."/>
            <person name="Phongsopitanun W."/>
        </authorList>
    </citation>
    <scope>NUCLEOTIDE SEQUENCE [LARGE SCALE GENOMIC DNA]</scope>
    <source>
        <strain evidence="4 5">V4-01</strain>
    </source>
</reference>
<keyword evidence="1 2" id="KW-0238">DNA-binding</keyword>
<name>A0ABU7PHE2_9ACTN</name>
<dbReference type="PANTHER" id="PTHR30055:SF200">
    <property type="entry name" value="HTH-TYPE TRANSCRIPTIONAL REPRESSOR BDCR"/>
    <property type="match status" value="1"/>
</dbReference>
<dbReference type="SUPFAM" id="SSF46689">
    <property type="entry name" value="Homeodomain-like"/>
    <property type="match status" value="1"/>
</dbReference>
<dbReference type="EMBL" id="JAZEWV010000026">
    <property type="protein sequence ID" value="MEE4545238.1"/>
    <property type="molecule type" value="Genomic_DNA"/>
</dbReference>
<comment type="caution">
    <text evidence="4">The sequence shown here is derived from an EMBL/GenBank/DDBJ whole genome shotgun (WGS) entry which is preliminary data.</text>
</comment>
<dbReference type="RefSeq" id="WP_330798667.1">
    <property type="nucleotide sequence ID" value="NZ_JAZEWV010000026.1"/>
</dbReference>
<dbReference type="InterPro" id="IPR036271">
    <property type="entry name" value="Tet_transcr_reg_TetR-rel_C_sf"/>
</dbReference>
<dbReference type="InterPro" id="IPR009057">
    <property type="entry name" value="Homeodomain-like_sf"/>
</dbReference>
<dbReference type="PANTHER" id="PTHR30055">
    <property type="entry name" value="HTH-TYPE TRANSCRIPTIONAL REGULATOR RUTR"/>
    <property type="match status" value="1"/>
</dbReference>
<feature type="domain" description="HTH tetR-type" evidence="3">
    <location>
        <begin position="11"/>
        <end position="71"/>
    </location>
</feature>
<evidence type="ECO:0000313" key="5">
    <source>
        <dbReference type="Proteomes" id="UP001344658"/>
    </source>
</evidence>
<dbReference type="Proteomes" id="UP001344658">
    <property type="component" value="Unassembled WGS sequence"/>
</dbReference>
<proteinExistence type="predicted"/>
<protein>
    <submittedName>
        <fullName evidence="4">TetR/AcrR family transcriptional regulator</fullName>
    </submittedName>
</protein>
<evidence type="ECO:0000256" key="1">
    <source>
        <dbReference type="ARBA" id="ARBA00023125"/>
    </source>
</evidence>
<dbReference type="Gene3D" id="1.10.357.10">
    <property type="entry name" value="Tetracycline Repressor, domain 2"/>
    <property type="match status" value="1"/>
</dbReference>
<evidence type="ECO:0000256" key="2">
    <source>
        <dbReference type="PROSITE-ProRule" id="PRU00335"/>
    </source>
</evidence>
<organism evidence="4 5">
    <name type="scientific">Actinacidiphila polyblastidii</name>
    <dbReference type="NCBI Taxonomy" id="3110430"/>
    <lineage>
        <taxon>Bacteria</taxon>
        <taxon>Bacillati</taxon>
        <taxon>Actinomycetota</taxon>
        <taxon>Actinomycetes</taxon>
        <taxon>Kitasatosporales</taxon>
        <taxon>Streptomycetaceae</taxon>
        <taxon>Actinacidiphila</taxon>
    </lineage>
</organism>
<keyword evidence="5" id="KW-1185">Reference proteome</keyword>
<dbReference type="InterPro" id="IPR001647">
    <property type="entry name" value="HTH_TetR"/>
</dbReference>
<dbReference type="PRINTS" id="PR00455">
    <property type="entry name" value="HTHTETR"/>
</dbReference>
<evidence type="ECO:0000313" key="4">
    <source>
        <dbReference type="EMBL" id="MEE4545238.1"/>
    </source>
</evidence>